<accession>A0A2P2IV48</accession>
<name>A0A2P2IV48_RHIMU</name>
<dbReference type="AlphaFoldDB" id="A0A2P2IV48"/>
<organism evidence="1">
    <name type="scientific">Rhizophora mucronata</name>
    <name type="common">Asiatic mangrove</name>
    <dbReference type="NCBI Taxonomy" id="61149"/>
    <lineage>
        <taxon>Eukaryota</taxon>
        <taxon>Viridiplantae</taxon>
        <taxon>Streptophyta</taxon>
        <taxon>Embryophyta</taxon>
        <taxon>Tracheophyta</taxon>
        <taxon>Spermatophyta</taxon>
        <taxon>Magnoliopsida</taxon>
        <taxon>eudicotyledons</taxon>
        <taxon>Gunneridae</taxon>
        <taxon>Pentapetalae</taxon>
        <taxon>rosids</taxon>
        <taxon>fabids</taxon>
        <taxon>Malpighiales</taxon>
        <taxon>Rhizophoraceae</taxon>
        <taxon>Rhizophora</taxon>
    </lineage>
</organism>
<reference evidence="1" key="1">
    <citation type="submission" date="2018-02" db="EMBL/GenBank/DDBJ databases">
        <title>Rhizophora mucronata_Transcriptome.</title>
        <authorList>
            <person name="Meera S.P."/>
            <person name="Sreeshan A."/>
            <person name="Augustine A."/>
        </authorList>
    </citation>
    <scope>NUCLEOTIDE SEQUENCE</scope>
    <source>
        <tissue evidence="1">Leaf</tissue>
    </source>
</reference>
<proteinExistence type="predicted"/>
<protein>
    <submittedName>
        <fullName evidence="1">Uncharacterized protein</fullName>
    </submittedName>
</protein>
<evidence type="ECO:0000313" key="1">
    <source>
        <dbReference type="EMBL" id="MBW85095.1"/>
    </source>
</evidence>
<dbReference type="EMBL" id="GGEC01004612">
    <property type="protein sequence ID" value="MBW85095.1"/>
    <property type="molecule type" value="Transcribed_RNA"/>
</dbReference>
<sequence length="30" mass="3737">MLMLFIHIREWQEKTNQSELEDHQLIPNSR</sequence>